<evidence type="ECO:0008006" key="4">
    <source>
        <dbReference type="Google" id="ProtNLM"/>
    </source>
</evidence>
<gene>
    <name evidence="2" type="ORF">AMD01_05605</name>
</gene>
<evidence type="ECO:0000313" key="2">
    <source>
        <dbReference type="EMBL" id="KOO47519.1"/>
    </source>
</evidence>
<reference evidence="3" key="1">
    <citation type="submission" date="2015-08" db="EMBL/GenBank/DDBJ databases">
        <title>Fjat-14210 dsm16467.</title>
        <authorList>
            <person name="Liu B."/>
            <person name="Wang J."/>
            <person name="Zhu Y."/>
            <person name="Liu G."/>
            <person name="Chen Q."/>
            <person name="Chen Z."/>
            <person name="Lan J."/>
            <person name="Che J."/>
            <person name="Ge C."/>
            <person name="Shi H."/>
            <person name="Pan Z."/>
            <person name="Liu X."/>
        </authorList>
    </citation>
    <scope>NUCLEOTIDE SEQUENCE [LARGE SCALE GENOMIC DNA]</scope>
    <source>
        <strain evidence="3">DSM 16467</strain>
    </source>
</reference>
<proteinExistence type="predicted"/>
<dbReference type="PATRIC" id="fig|284581.3.peg.4508"/>
<evidence type="ECO:0000256" key="1">
    <source>
        <dbReference type="SAM" id="SignalP"/>
    </source>
</evidence>
<sequence length="150" mass="17309">MKNKYVVLIGMMMLLLLGACSQSNEQALEKAPDYIKKTWPYYVLMDKTAKAIENGENVPDAFDKYNYTKKRDGISTYIDKALGSSKEEKKVIDNIHLMYSNLDLINFEDMTSEATGKKNDVKGFSSNMDRYRNRLAKIYSNYDLELEKSK</sequence>
<feature type="signal peptide" evidence="1">
    <location>
        <begin position="1"/>
        <end position="23"/>
    </location>
</feature>
<organism evidence="2 3">
    <name type="scientific">Priestia koreensis</name>
    <dbReference type="NCBI Taxonomy" id="284581"/>
    <lineage>
        <taxon>Bacteria</taxon>
        <taxon>Bacillati</taxon>
        <taxon>Bacillota</taxon>
        <taxon>Bacilli</taxon>
        <taxon>Bacillales</taxon>
        <taxon>Bacillaceae</taxon>
        <taxon>Priestia</taxon>
    </lineage>
</organism>
<keyword evidence="1" id="KW-0732">Signal</keyword>
<evidence type="ECO:0000313" key="3">
    <source>
        <dbReference type="Proteomes" id="UP000037558"/>
    </source>
</evidence>
<comment type="caution">
    <text evidence="2">The sequence shown here is derived from an EMBL/GenBank/DDBJ whole genome shotgun (WGS) entry which is preliminary data.</text>
</comment>
<dbReference type="RefSeq" id="WP_053400425.1">
    <property type="nucleotide sequence ID" value="NZ_JAMAUM010000013.1"/>
</dbReference>
<dbReference type="AlphaFoldDB" id="A0A0M0L919"/>
<feature type="chain" id="PRO_5038466008" description="Lipoprotein" evidence="1">
    <location>
        <begin position="24"/>
        <end position="150"/>
    </location>
</feature>
<dbReference type="PROSITE" id="PS51257">
    <property type="entry name" value="PROKAR_LIPOPROTEIN"/>
    <property type="match status" value="1"/>
</dbReference>
<keyword evidence="3" id="KW-1185">Reference proteome</keyword>
<dbReference type="Proteomes" id="UP000037558">
    <property type="component" value="Unassembled WGS sequence"/>
</dbReference>
<protein>
    <recommendedName>
        <fullName evidence="4">Lipoprotein</fullName>
    </recommendedName>
</protein>
<dbReference type="EMBL" id="LILC01000007">
    <property type="protein sequence ID" value="KOO47519.1"/>
    <property type="molecule type" value="Genomic_DNA"/>
</dbReference>
<name>A0A0M0L919_9BACI</name>
<accession>A0A0M0L919</accession>